<dbReference type="Gene3D" id="1.10.287.110">
    <property type="entry name" value="DnaJ domain"/>
    <property type="match status" value="1"/>
</dbReference>
<dbReference type="GO" id="GO:0008270">
    <property type="term" value="F:zinc ion binding"/>
    <property type="evidence" value="ECO:0007669"/>
    <property type="project" value="UniProtKB-KW"/>
</dbReference>
<name>A0A644UHC4_9ZZZZ</name>
<keyword evidence="8" id="KW-0863">Zinc-finger</keyword>
<dbReference type="NCBIfam" id="NF008035">
    <property type="entry name" value="PRK10767.1"/>
    <property type="match status" value="1"/>
</dbReference>
<dbReference type="InterPro" id="IPR036410">
    <property type="entry name" value="HSP_DnaJ_Cys-rich_dom_sf"/>
</dbReference>
<comment type="cofactor">
    <cofactor evidence="1">
        <name>Zn(2+)</name>
        <dbReference type="ChEBI" id="CHEBI:29105"/>
    </cofactor>
</comment>
<dbReference type="GO" id="GO:0051082">
    <property type="term" value="F:unfolded protein binding"/>
    <property type="evidence" value="ECO:0007669"/>
    <property type="project" value="InterPro"/>
</dbReference>
<organism evidence="14">
    <name type="scientific">bioreactor metagenome</name>
    <dbReference type="NCBI Taxonomy" id="1076179"/>
    <lineage>
        <taxon>unclassified sequences</taxon>
        <taxon>metagenomes</taxon>
        <taxon>ecological metagenomes</taxon>
    </lineage>
</organism>
<keyword evidence="4" id="KW-0963">Cytoplasm</keyword>
<evidence type="ECO:0000256" key="1">
    <source>
        <dbReference type="ARBA" id="ARBA00001947"/>
    </source>
</evidence>
<evidence type="ECO:0000259" key="12">
    <source>
        <dbReference type="PROSITE" id="PS50076"/>
    </source>
</evidence>
<sequence>MNSLNFKNCFKWDGAILDKRDYYDVLGVAKGATADEIKKAYRKLARQYHPDVNKDNPAAAEKFKECSEAYSVLSDEQKRAAYDQYGHAAFQNGGGAQGNPFGGGFGGFGGGQGFGGQGMDDIFDMFFGGQGRSSRGRADNGPRPGADLRMDLEIKFEEAAFGCEKEVNLNREEECDVCHGKGAEPGTSVDTCSECHGTGEVRVTQNTMFGQMVNVRPCTRCHGTGKIIKTPCKACRGTGRVKRNKTLKVKIPAGVDSGSRLRVAGEGEAGIRGGGKGDLYVYLYVKPHKFFERDGTTIHCEIPINIVQASLGAEIKVPTLDGQVIMKVPAGTQPGKILRLKGKGVASLRNGVRGDQLVRVKVVIPTKLSDKQKEALEKFSDVGGDDINPEEKSFLKKISGLFK</sequence>
<evidence type="ECO:0000256" key="11">
    <source>
        <dbReference type="ARBA" id="ARBA00023186"/>
    </source>
</evidence>
<dbReference type="PANTHER" id="PTHR43096:SF48">
    <property type="entry name" value="CHAPERONE PROTEIN DNAJ"/>
    <property type="match status" value="1"/>
</dbReference>
<feature type="domain" description="J" evidence="12">
    <location>
        <begin position="21"/>
        <end position="86"/>
    </location>
</feature>
<evidence type="ECO:0000313" key="14">
    <source>
        <dbReference type="EMBL" id="MPL78396.1"/>
    </source>
</evidence>
<dbReference type="SMART" id="SM00271">
    <property type="entry name" value="DnaJ"/>
    <property type="match status" value="1"/>
</dbReference>
<evidence type="ECO:0000256" key="6">
    <source>
        <dbReference type="ARBA" id="ARBA00022723"/>
    </source>
</evidence>
<dbReference type="InterPro" id="IPR002939">
    <property type="entry name" value="DnaJ_C"/>
</dbReference>
<dbReference type="CDD" id="cd06257">
    <property type="entry name" value="DnaJ"/>
    <property type="match status" value="1"/>
</dbReference>
<keyword evidence="9" id="KW-0862">Zinc</keyword>
<dbReference type="InterPro" id="IPR036869">
    <property type="entry name" value="J_dom_sf"/>
</dbReference>
<dbReference type="FunFam" id="1.10.287.110:FF:000031">
    <property type="entry name" value="Molecular chaperone DnaJ"/>
    <property type="match status" value="1"/>
</dbReference>
<comment type="subunit">
    <text evidence="3">Homodimer.</text>
</comment>
<dbReference type="GO" id="GO:0042026">
    <property type="term" value="P:protein refolding"/>
    <property type="evidence" value="ECO:0007669"/>
    <property type="project" value="TreeGrafter"/>
</dbReference>
<evidence type="ECO:0000259" key="13">
    <source>
        <dbReference type="PROSITE" id="PS51188"/>
    </source>
</evidence>
<dbReference type="PRINTS" id="PR00625">
    <property type="entry name" value="JDOMAIN"/>
</dbReference>
<dbReference type="SUPFAM" id="SSF57938">
    <property type="entry name" value="DnaJ/Hsp40 cysteine-rich domain"/>
    <property type="match status" value="1"/>
</dbReference>
<reference evidence="14" key="1">
    <citation type="submission" date="2019-08" db="EMBL/GenBank/DDBJ databases">
        <authorList>
            <person name="Kucharzyk K."/>
            <person name="Murdoch R.W."/>
            <person name="Higgins S."/>
            <person name="Loffler F."/>
        </authorList>
    </citation>
    <scope>NUCLEOTIDE SEQUENCE</scope>
</reference>
<dbReference type="InterPro" id="IPR001623">
    <property type="entry name" value="DnaJ_domain"/>
</dbReference>
<dbReference type="PROSITE" id="PS50076">
    <property type="entry name" value="DNAJ_2"/>
    <property type="match status" value="1"/>
</dbReference>
<gene>
    <name evidence="14" type="primary">dnaJ_18</name>
    <name evidence="14" type="ORF">SDC9_24260</name>
</gene>
<dbReference type="CDD" id="cd10747">
    <property type="entry name" value="DnaJ_C"/>
    <property type="match status" value="1"/>
</dbReference>
<evidence type="ECO:0000256" key="5">
    <source>
        <dbReference type="ARBA" id="ARBA00022705"/>
    </source>
</evidence>
<comment type="caution">
    <text evidence="14">The sequence shown here is derived from an EMBL/GenBank/DDBJ whole genome shotgun (WGS) entry which is preliminary data.</text>
</comment>
<dbReference type="HAMAP" id="MF_01152">
    <property type="entry name" value="DnaJ"/>
    <property type="match status" value="1"/>
</dbReference>
<protein>
    <submittedName>
        <fullName evidence="14">Chaperone protein DnaJ</fullName>
    </submittedName>
</protein>
<dbReference type="GO" id="GO:0006260">
    <property type="term" value="P:DNA replication"/>
    <property type="evidence" value="ECO:0007669"/>
    <property type="project" value="UniProtKB-KW"/>
</dbReference>
<dbReference type="SUPFAM" id="SSF49493">
    <property type="entry name" value="HSP40/DnaJ peptide-binding domain"/>
    <property type="match status" value="2"/>
</dbReference>
<dbReference type="Pfam" id="PF00684">
    <property type="entry name" value="DnaJ_CXXCXGXG"/>
    <property type="match status" value="1"/>
</dbReference>
<accession>A0A644UHC4</accession>
<dbReference type="Gene3D" id="2.10.230.10">
    <property type="entry name" value="Heat shock protein DnaJ, cysteine-rich domain"/>
    <property type="match status" value="1"/>
</dbReference>
<keyword evidence="7" id="KW-0677">Repeat</keyword>
<dbReference type="EMBL" id="VSSQ01000116">
    <property type="protein sequence ID" value="MPL78396.1"/>
    <property type="molecule type" value="Genomic_DNA"/>
</dbReference>
<keyword evidence="5" id="KW-0235">DNA replication</keyword>
<dbReference type="GO" id="GO:0005524">
    <property type="term" value="F:ATP binding"/>
    <property type="evidence" value="ECO:0007669"/>
    <property type="project" value="InterPro"/>
</dbReference>
<dbReference type="InterPro" id="IPR001305">
    <property type="entry name" value="HSP_DnaJ_Cys-rich_dom"/>
</dbReference>
<dbReference type="GO" id="GO:0009408">
    <property type="term" value="P:response to heat"/>
    <property type="evidence" value="ECO:0007669"/>
    <property type="project" value="InterPro"/>
</dbReference>
<dbReference type="FunFam" id="2.10.230.10:FF:000002">
    <property type="entry name" value="Molecular chaperone DnaJ"/>
    <property type="match status" value="1"/>
</dbReference>
<dbReference type="PANTHER" id="PTHR43096">
    <property type="entry name" value="DNAJ HOMOLOG 1, MITOCHONDRIAL-RELATED"/>
    <property type="match status" value="1"/>
</dbReference>
<dbReference type="AlphaFoldDB" id="A0A644UHC4"/>
<dbReference type="CDD" id="cd10719">
    <property type="entry name" value="DnaJ_zf"/>
    <property type="match status" value="1"/>
</dbReference>
<evidence type="ECO:0000256" key="7">
    <source>
        <dbReference type="ARBA" id="ARBA00022737"/>
    </source>
</evidence>
<dbReference type="InterPro" id="IPR012724">
    <property type="entry name" value="DnaJ"/>
</dbReference>
<keyword evidence="6" id="KW-0479">Metal-binding</keyword>
<proteinExistence type="inferred from homology"/>
<evidence type="ECO:0000256" key="8">
    <source>
        <dbReference type="ARBA" id="ARBA00022771"/>
    </source>
</evidence>
<evidence type="ECO:0000256" key="10">
    <source>
        <dbReference type="ARBA" id="ARBA00023016"/>
    </source>
</evidence>
<feature type="domain" description="CR-type" evidence="13">
    <location>
        <begin position="162"/>
        <end position="244"/>
    </location>
</feature>
<dbReference type="Pfam" id="PF01556">
    <property type="entry name" value="DnaJ_C"/>
    <property type="match status" value="1"/>
</dbReference>
<dbReference type="PROSITE" id="PS51188">
    <property type="entry name" value="ZF_CR"/>
    <property type="match status" value="1"/>
</dbReference>
<keyword evidence="10" id="KW-0346">Stress response</keyword>
<evidence type="ECO:0000256" key="3">
    <source>
        <dbReference type="ARBA" id="ARBA00011738"/>
    </source>
</evidence>
<dbReference type="InterPro" id="IPR008971">
    <property type="entry name" value="HSP40/DnaJ_pept-bd"/>
</dbReference>
<evidence type="ECO:0000256" key="4">
    <source>
        <dbReference type="ARBA" id="ARBA00022490"/>
    </source>
</evidence>
<dbReference type="GO" id="GO:0031072">
    <property type="term" value="F:heat shock protein binding"/>
    <property type="evidence" value="ECO:0007669"/>
    <property type="project" value="InterPro"/>
</dbReference>
<dbReference type="FunFam" id="2.60.260.20:FF:000004">
    <property type="entry name" value="Molecular chaperone DnaJ"/>
    <property type="match status" value="1"/>
</dbReference>
<dbReference type="NCBIfam" id="TIGR02349">
    <property type="entry name" value="DnaJ_bact"/>
    <property type="match status" value="1"/>
</dbReference>
<evidence type="ECO:0000256" key="9">
    <source>
        <dbReference type="ARBA" id="ARBA00022833"/>
    </source>
</evidence>
<keyword evidence="11" id="KW-0143">Chaperone</keyword>
<dbReference type="Gene3D" id="2.60.260.20">
    <property type="entry name" value="Urease metallochaperone UreE, N-terminal domain"/>
    <property type="match status" value="2"/>
</dbReference>
<dbReference type="GO" id="GO:0005737">
    <property type="term" value="C:cytoplasm"/>
    <property type="evidence" value="ECO:0007669"/>
    <property type="project" value="UniProtKB-SubCell"/>
</dbReference>
<dbReference type="FunFam" id="2.60.260.20:FF:000009">
    <property type="entry name" value="Putative Mitochondrial DnaJ chaperone"/>
    <property type="match status" value="1"/>
</dbReference>
<dbReference type="Pfam" id="PF00226">
    <property type="entry name" value="DnaJ"/>
    <property type="match status" value="1"/>
</dbReference>
<comment type="subcellular location">
    <subcellularLocation>
        <location evidence="2">Cytoplasm</location>
    </subcellularLocation>
</comment>
<dbReference type="SUPFAM" id="SSF46565">
    <property type="entry name" value="Chaperone J-domain"/>
    <property type="match status" value="1"/>
</dbReference>
<evidence type="ECO:0000256" key="2">
    <source>
        <dbReference type="ARBA" id="ARBA00004496"/>
    </source>
</evidence>